<dbReference type="RefSeq" id="WP_213496655.1">
    <property type="nucleotide sequence ID" value="NZ_CP074694.1"/>
</dbReference>
<evidence type="ECO:0000259" key="13">
    <source>
        <dbReference type="Pfam" id="PF02163"/>
    </source>
</evidence>
<feature type="transmembrane region" description="Helical" evidence="12">
    <location>
        <begin position="140"/>
        <end position="159"/>
    </location>
</feature>
<keyword evidence="7" id="KW-0378">Hydrolase</keyword>
<evidence type="ECO:0000256" key="7">
    <source>
        <dbReference type="ARBA" id="ARBA00022801"/>
    </source>
</evidence>
<dbReference type="GO" id="GO:0016020">
    <property type="term" value="C:membrane"/>
    <property type="evidence" value="ECO:0007669"/>
    <property type="project" value="UniProtKB-SubCell"/>
</dbReference>
<organism evidence="14 15">
    <name type="scientific">Telmatocola sphagniphila</name>
    <dbReference type="NCBI Taxonomy" id="1123043"/>
    <lineage>
        <taxon>Bacteria</taxon>
        <taxon>Pseudomonadati</taxon>
        <taxon>Planctomycetota</taxon>
        <taxon>Planctomycetia</taxon>
        <taxon>Gemmatales</taxon>
        <taxon>Gemmataceae</taxon>
    </lineage>
</organism>
<evidence type="ECO:0000256" key="8">
    <source>
        <dbReference type="ARBA" id="ARBA00022833"/>
    </source>
</evidence>
<evidence type="ECO:0000256" key="9">
    <source>
        <dbReference type="ARBA" id="ARBA00022989"/>
    </source>
</evidence>
<dbReference type="PANTHER" id="PTHR39188">
    <property type="entry name" value="MEMBRANE-ASSOCIATED ZINC METALLOPROTEASE M50B"/>
    <property type="match status" value="1"/>
</dbReference>
<keyword evidence="4 14" id="KW-0645">Protease</keyword>
<keyword evidence="15" id="KW-1185">Reference proteome</keyword>
<dbReference type="Proteomes" id="UP000676194">
    <property type="component" value="Chromosome"/>
</dbReference>
<evidence type="ECO:0000256" key="12">
    <source>
        <dbReference type="SAM" id="Phobius"/>
    </source>
</evidence>
<sequence>MLFQNQPPSRYDLNFKLFGIPTRIHPSFFLFGAILTFRLTEINPLLWLVAIVCVSLIVLVHEFGHALAFLYFRAFPAIDLQFFTGAATPDIRIGERWKRVVCTAAGPLMGLILAGLLYASLEMDDWPLRAGLFGKVAFEYLFYGSLILSLFNLLPIYPLDGGHLLKEGLSSVNRRRGLQWTLQISIVLSLVYVAYSLGHMTRKIPEVGWGIFVLPAGAFTLILFGLLAYQNYQLLQVNRRFF</sequence>
<gene>
    <name evidence="14" type="ORF">KIH39_25015</name>
</gene>
<dbReference type="GO" id="GO:0006508">
    <property type="term" value="P:proteolysis"/>
    <property type="evidence" value="ECO:0007669"/>
    <property type="project" value="UniProtKB-KW"/>
</dbReference>
<dbReference type="PANTHER" id="PTHR39188:SF3">
    <property type="entry name" value="STAGE IV SPORULATION PROTEIN FB"/>
    <property type="match status" value="1"/>
</dbReference>
<evidence type="ECO:0000256" key="6">
    <source>
        <dbReference type="ARBA" id="ARBA00022723"/>
    </source>
</evidence>
<evidence type="ECO:0000256" key="4">
    <source>
        <dbReference type="ARBA" id="ARBA00022670"/>
    </source>
</evidence>
<keyword evidence="8" id="KW-0862">Zinc</keyword>
<feature type="transmembrane region" description="Helical" evidence="12">
    <location>
        <begin position="180"/>
        <end position="197"/>
    </location>
</feature>
<evidence type="ECO:0000256" key="3">
    <source>
        <dbReference type="ARBA" id="ARBA00007931"/>
    </source>
</evidence>
<feature type="transmembrane region" description="Helical" evidence="12">
    <location>
        <begin position="100"/>
        <end position="120"/>
    </location>
</feature>
<protein>
    <submittedName>
        <fullName evidence="14">Site-2 protease family protein</fullName>
    </submittedName>
</protein>
<dbReference type="AlphaFoldDB" id="A0A8E6B7N1"/>
<comment type="subcellular location">
    <subcellularLocation>
        <location evidence="2">Membrane</location>
        <topology evidence="2">Multi-pass membrane protein</topology>
    </subcellularLocation>
</comment>
<keyword evidence="11 12" id="KW-0472">Membrane</keyword>
<evidence type="ECO:0000256" key="10">
    <source>
        <dbReference type="ARBA" id="ARBA00023049"/>
    </source>
</evidence>
<evidence type="ECO:0000313" key="14">
    <source>
        <dbReference type="EMBL" id="QVL32058.1"/>
    </source>
</evidence>
<name>A0A8E6B7N1_9BACT</name>
<comment type="similarity">
    <text evidence="3">Belongs to the peptidase M50B family.</text>
</comment>
<keyword evidence="6" id="KW-0479">Metal-binding</keyword>
<keyword evidence="5 12" id="KW-0812">Transmembrane</keyword>
<dbReference type="Pfam" id="PF02163">
    <property type="entry name" value="Peptidase_M50"/>
    <property type="match status" value="1"/>
</dbReference>
<dbReference type="KEGG" id="tsph:KIH39_25015"/>
<proteinExistence type="inferred from homology"/>
<feature type="transmembrane region" description="Helical" evidence="12">
    <location>
        <begin position="45"/>
        <end position="72"/>
    </location>
</feature>
<evidence type="ECO:0000256" key="5">
    <source>
        <dbReference type="ARBA" id="ARBA00022692"/>
    </source>
</evidence>
<keyword evidence="9 12" id="KW-1133">Transmembrane helix</keyword>
<accession>A0A8E6B7N1</accession>
<evidence type="ECO:0000256" key="11">
    <source>
        <dbReference type="ARBA" id="ARBA00023136"/>
    </source>
</evidence>
<feature type="transmembrane region" description="Helical" evidence="12">
    <location>
        <begin position="20"/>
        <end position="39"/>
    </location>
</feature>
<reference evidence="14" key="1">
    <citation type="submission" date="2021-05" db="EMBL/GenBank/DDBJ databases">
        <title>Complete genome sequence of the cellulolytic planctomycete Telmatocola sphagniphila SP2T and characterization of the first cellulase from planctomycetes.</title>
        <authorList>
            <person name="Rakitin A.L."/>
            <person name="Beletsky A.V."/>
            <person name="Naumoff D.G."/>
            <person name="Kulichevskaya I.S."/>
            <person name="Mardanov A.V."/>
            <person name="Ravin N.V."/>
            <person name="Dedysh S.N."/>
        </authorList>
    </citation>
    <scope>NUCLEOTIDE SEQUENCE</scope>
    <source>
        <strain evidence="14">SP2T</strain>
    </source>
</reference>
<dbReference type="GO" id="GO:0008237">
    <property type="term" value="F:metallopeptidase activity"/>
    <property type="evidence" value="ECO:0007669"/>
    <property type="project" value="UniProtKB-KW"/>
</dbReference>
<feature type="transmembrane region" description="Helical" evidence="12">
    <location>
        <begin position="209"/>
        <end position="229"/>
    </location>
</feature>
<feature type="domain" description="Peptidase M50" evidence="13">
    <location>
        <begin position="138"/>
        <end position="189"/>
    </location>
</feature>
<dbReference type="InterPro" id="IPR008915">
    <property type="entry name" value="Peptidase_M50"/>
</dbReference>
<dbReference type="EMBL" id="CP074694">
    <property type="protein sequence ID" value="QVL32058.1"/>
    <property type="molecule type" value="Genomic_DNA"/>
</dbReference>
<dbReference type="GO" id="GO:0046872">
    <property type="term" value="F:metal ion binding"/>
    <property type="evidence" value="ECO:0007669"/>
    <property type="project" value="UniProtKB-KW"/>
</dbReference>
<keyword evidence="10" id="KW-0482">Metalloprotease</keyword>
<evidence type="ECO:0000256" key="2">
    <source>
        <dbReference type="ARBA" id="ARBA00004141"/>
    </source>
</evidence>
<evidence type="ECO:0000256" key="1">
    <source>
        <dbReference type="ARBA" id="ARBA00001947"/>
    </source>
</evidence>
<comment type="cofactor">
    <cofactor evidence="1">
        <name>Zn(2+)</name>
        <dbReference type="ChEBI" id="CHEBI:29105"/>
    </cofactor>
</comment>
<evidence type="ECO:0000313" key="15">
    <source>
        <dbReference type="Proteomes" id="UP000676194"/>
    </source>
</evidence>